<evidence type="ECO:0000259" key="3">
    <source>
        <dbReference type="PROSITE" id="PS51849"/>
    </source>
</evidence>
<organism evidence="4 5">
    <name type="scientific">Hominibacterium faecale</name>
    <dbReference type="NCBI Taxonomy" id="2839743"/>
    <lineage>
        <taxon>Bacteria</taxon>
        <taxon>Bacillati</taxon>
        <taxon>Bacillota</taxon>
        <taxon>Clostridia</taxon>
        <taxon>Peptostreptococcales</taxon>
        <taxon>Anaerovoracaceae</taxon>
        <taxon>Hominibacterium</taxon>
    </lineage>
</organism>
<name>A0A9J6QN84_9FIRM</name>
<dbReference type="Pfam" id="PF12791">
    <property type="entry name" value="RsgI_N"/>
    <property type="match status" value="1"/>
</dbReference>
<feature type="compositionally biased region" description="Acidic residues" evidence="1">
    <location>
        <begin position="318"/>
        <end position="340"/>
    </location>
</feature>
<protein>
    <submittedName>
        <fullName evidence="4">Anti-sigma factor domain-containing protein</fullName>
    </submittedName>
</protein>
<dbReference type="PROSITE" id="PS51849">
    <property type="entry name" value="RSGI_N"/>
    <property type="match status" value="1"/>
</dbReference>
<evidence type="ECO:0000313" key="4">
    <source>
        <dbReference type="EMBL" id="MCU7378864.1"/>
    </source>
</evidence>
<feature type="region of interest" description="Disordered" evidence="1">
    <location>
        <begin position="256"/>
        <end position="340"/>
    </location>
</feature>
<evidence type="ECO:0000256" key="2">
    <source>
        <dbReference type="SAM" id="Phobius"/>
    </source>
</evidence>
<gene>
    <name evidence="4" type="ORF">OBO34_10910</name>
</gene>
<evidence type="ECO:0000256" key="1">
    <source>
        <dbReference type="SAM" id="MobiDB-lite"/>
    </source>
</evidence>
<keyword evidence="5" id="KW-1185">Reference proteome</keyword>
<feature type="transmembrane region" description="Helical" evidence="2">
    <location>
        <begin position="67"/>
        <end position="87"/>
    </location>
</feature>
<reference evidence="4" key="1">
    <citation type="submission" date="2022-09" db="EMBL/GenBank/DDBJ databases">
        <title>Culturomic study of gut microbiota in children with autism spectrum disorder.</title>
        <authorList>
            <person name="Efimov B.A."/>
            <person name="Chaplin A.V."/>
            <person name="Sokolova S.R."/>
            <person name="Pikina A.P."/>
            <person name="Korzhanova M."/>
            <person name="Belova V."/>
            <person name="Korostin D."/>
        </authorList>
    </citation>
    <scope>NUCLEOTIDE SEQUENCE</scope>
    <source>
        <strain evidence="4">ASD5510</strain>
    </source>
</reference>
<feature type="compositionally biased region" description="Acidic residues" evidence="1">
    <location>
        <begin position="274"/>
        <end position="288"/>
    </location>
</feature>
<comment type="caution">
    <text evidence="4">The sequence shown here is derived from an EMBL/GenBank/DDBJ whole genome shotgun (WGS) entry which is preliminary data.</text>
</comment>
<keyword evidence="2" id="KW-0472">Membrane</keyword>
<sequence length="340" mass="38074">MYYKVMVLEIKADYCLAMADDGQVLRIKKKGEMKEGDCIYVLNEDLYSGKPEEQPEKMQAIKISKKTLNSIIAVAAALMLCLSALIIPRITDKVYAVVSVDSGVSLQVQLDEKYKIRKAVSYEGSVSEEQLKEIKGLQIDEAAEELGVNQPQTGNTILIGYALEKENDQQQERKLKTHLQELFSTDEALYLKGSKNDIKQAERDKQTLGLYIAQKALNEDQIEEVVDDMSREDVLEMVKKQPALMKNDAVRKALEKDEKAAKKTKKSNQRKVEADDDDDYDTDDDDDAVESKSKAAAPTSKTDKSKKPTAAPQKNNDDDGNDNDTDADDEAESDDEEEND</sequence>
<keyword evidence="2" id="KW-1133">Transmembrane helix</keyword>
<accession>A0A9J6QN84</accession>
<dbReference type="AlphaFoldDB" id="A0A9J6QN84"/>
<dbReference type="EMBL" id="JAOSHN010000004">
    <property type="protein sequence ID" value="MCU7378864.1"/>
    <property type="molecule type" value="Genomic_DNA"/>
</dbReference>
<dbReference type="InterPro" id="IPR024449">
    <property type="entry name" value="Anti-sigma_RsgI_N"/>
</dbReference>
<evidence type="ECO:0000313" key="5">
    <source>
        <dbReference type="Proteomes" id="UP001065549"/>
    </source>
</evidence>
<proteinExistence type="predicted"/>
<dbReference type="RefSeq" id="WP_253021175.1">
    <property type="nucleotide sequence ID" value="NZ_JAOSHN010000004.1"/>
</dbReference>
<keyword evidence="2" id="KW-0812">Transmembrane</keyword>
<feature type="domain" description="RsgI N-terminal anti-sigma" evidence="3">
    <location>
        <begin position="3"/>
        <end position="50"/>
    </location>
</feature>
<dbReference type="Proteomes" id="UP001065549">
    <property type="component" value="Unassembled WGS sequence"/>
</dbReference>